<dbReference type="GO" id="GO:0046873">
    <property type="term" value="F:metal ion transmembrane transporter activity"/>
    <property type="evidence" value="ECO:0007669"/>
    <property type="project" value="InterPro"/>
</dbReference>
<feature type="transmembrane region" description="Helical" evidence="6">
    <location>
        <begin position="132"/>
        <end position="153"/>
    </location>
</feature>
<feature type="transmembrane region" description="Helical" evidence="6">
    <location>
        <begin position="96"/>
        <end position="112"/>
    </location>
</feature>
<dbReference type="AlphaFoldDB" id="A0A1G7U199"/>
<name>A0A1G7U199_9GAMM</name>
<dbReference type="OrthoDB" id="9801356at2"/>
<keyword evidence="4 6" id="KW-1133">Transmembrane helix</keyword>
<dbReference type="PANTHER" id="PTHR12608">
    <property type="entry name" value="TRANSMEMBRANE PROTEIN HTP-1 RELATED"/>
    <property type="match status" value="1"/>
</dbReference>
<sequence>MDALITSGLAIGLAEIGDKTQLLTLLLVARFARPWPIFWAIVAATLINHGVSAWFGATLVDLIDPRLMTALVGLAFIGMGLWLLKPDDDDDLGVGAPGHGVFLTSFVLFFLAEIGDKTQIATVLLAARFEDVLLVTLGTTLGMLAANAPVLWLGARFCERLPMRAIHVLACSVFILLGLWVVLVEAKAWQWLLG</sequence>
<dbReference type="Pfam" id="PF01169">
    <property type="entry name" value="GDT1"/>
    <property type="match status" value="2"/>
</dbReference>
<dbReference type="GO" id="GO:0016020">
    <property type="term" value="C:membrane"/>
    <property type="evidence" value="ECO:0007669"/>
    <property type="project" value="UniProtKB-SubCell"/>
</dbReference>
<proteinExistence type="inferred from homology"/>
<dbReference type="InterPro" id="IPR001727">
    <property type="entry name" value="GDT1-like"/>
</dbReference>
<accession>A0A1G7U199</accession>
<keyword evidence="3 6" id="KW-0812">Transmembrane</keyword>
<evidence type="ECO:0000313" key="7">
    <source>
        <dbReference type="EMBL" id="SDG41101.1"/>
    </source>
</evidence>
<evidence type="ECO:0000313" key="8">
    <source>
        <dbReference type="Proteomes" id="UP000198641"/>
    </source>
</evidence>
<comment type="similarity">
    <text evidence="2 6">Belongs to the GDT1 family.</text>
</comment>
<keyword evidence="5 6" id="KW-0472">Membrane</keyword>
<gene>
    <name evidence="7" type="ORF">SAMN05216571_11283</name>
</gene>
<evidence type="ECO:0000256" key="4">
    <source>
        <dbReference type="ARBA" id="ARBA00022989"/>
    </source>
</evidence>
<dbReference type="EMBL" id="FNCI01000012">
    <property type="protein sequence ID" value="SDG41101.1"/>
    <property type="molecule type" value="Genomic_DNA"/>
</dbReference>
<feature type="transmembrane region" description="Helical" evidence="6">
    <location>
        <begin position="67"/>
        <end position="84"/>
    </location>
</feature>
<dbReference type="RefSeq" id="WP_092527474.1">
    <property type="nucleotide sequence ID" value="NZ_FNCI01000012.1"/>
</dbReference>
<evidence type="ECO:0000256" key="2">
    <source>
        <dbReference type="ARBA" id="ARBA00009190"/>
    </source>
</evidence>
<feature type="transmembrane region" description="Helical" evidence="6">
    <location>
        <begin position="165"/>
        <end position="184"/>
    </location>
</feature>
<comment type="subcellular location">
    <subcellularLocation>
        <location evidence="1 6">Membrane</location>
        <topology evidence="1 6">Multi-pass membrane protein</topology>
    </subcellularLocation>
</comment>
<feature type="transmembrane region" description="Helical" evidence="6">
    <location>
        <begin position="38"/>
        <end position="60"/>
    </location>
</feature>
<evidence type="ECO:0000256" key="6">
    <source>
        <dbReference type="RuleBase" id="RU365102"/>
    </source>
</evidence>
<organism evidence="7 8">
    <name type="scientific">Onishia taeanensis</name>
    <dbReference type="NCBI Taxonomy" id="284577"/>
    <lineage>
        <taxon>Bacteria</taxon>
        <taxon>Pseudomonadati</taxon>
        <taxon>Pseudomonadota</taxon>
        <taxon>Gammaproteobacteria</taxon>
        <taxon>Oceanospirillales</taxon>
        <taxon>Halomonadaceae</taxon>
        <taxon>Onishia</taxon>
    </lineage>
</organism>
<reference evidence="7 8" key="1">
    <citation type="submission" date="2016-10" db="EMBL/GenBank/DDBJ databases">
        <authorList>
            <person name="de Groot N.N."/>
        </authorList>
    </citation>
    <scope>NUCLEOTIDE SEQUENCE [LARGE SCALE GENOMIC DNA]</scope>
    <source>
        <strain evidence="7 8">BH539</strain>
    </source>
</reference>
<keyword evidence="8" id="KW-1185">Reference proteome</keyword>
<evidence type="ECO:0000256" key="3">
    <source>
        <dbReference type="ARBA" id="ARBA00022692"/>
    </source>
</evidence>
<evidence type="ECO:0000256" key="5">
    <source>
        <dbReference type="ARBA" id="ARBA00023136"/>
    </source>
</evidence>
<dbReference type="PANTHER" id="PTHR12608:SF1">
    <property type="entry name" value="TRANSMEMBRANE PROTEIN 165"/>
    <property type="match status" value="1"/>
</dbReference>
<protein>
    <recommendedName>
        <fullName evidence="6">GDT1 family protein</fullName>
    </recommendedName>
</protein>
<dbReference type="Proteomes" id="UP000198641">
    <property type="component" value="Unassembled WGS sequence"/>
</dbReference>
<evidence type="ECO:0000256" key="1">
    <source>
        <dbReference type="ARBA" id="ARBA00004141"/>
    </source>
</evidence>